<proteinExistence type="predicted"/>
<evidence type="ECO:0000313" key="1">
    <source>
        <dbReference type="EMBL" id="CAD7457423.1"/>
    </source>
</evidence>
<protein>
    <submittedName>
        <fullName evidence="1">Uncharacterized protein</fullName>
    </submittedName>
</protein>
<accession>A0A7R9IFI1</accession>
<sequence length="61" mass="6813">MLFVVTCLTDSVNCCLFQSEQADSDRGVSMKRCRWPSRARGFFMRLLASLCLCNSDGNKGS</sequence>
<name>A0A7R9IFI1_9NEOP</name>
<reference evidence="1" key="1">
    <citation type="submission" date="2020-11" db="EMBL/GenBank/DDBJ databases">
        <authorList>
            <person name="Tran Van P."/>
        </authorList>
    </citation>
    <scope>NUCLEOTIDE SEQUENCE</scope>
</reference>
<gene>
    <name evidence="1" type="ORF">TTEB3V08_LOCUS5416</name>
</gene>
<dbReference type="EMBL" id="OE001694">
    <property type="protein sequence ID" value="CAD7457423.1"/>
    <property type="molecule type" value="Genomic_DNA"/>
</dbReference>
<dbReference type="AlphaFoldDB" id="A0A7R9IFI1"/>
<organism evidence="1">
    <name type="scientific">Timema tahoe</name>
    <dbReference type="NCBI Taxonomy" id="61484"/>
    <lineage>
        <taxon>Eukaryota</taxon>
        <taxon>Metazoa</taxon>
        <taxon>Ecdysozoa</taxon>
        <taxon>Arthropoda</taxon>
        <taxon>Hexapoda</taxon>
        <taxon>Insecta</taxon>
        <taxon>Pterygota</taxon>
        <taxon>Neoptera</taxon>
        <taxon>Polyneoptera</taxon>
        <taxon>Phasmatodea</taxon>
        <taxon>Timematodea</taxon>
        <taxon>Timematoidea</taxon>
        <taxon>Timematidae</taxon>
        <taxon>Timema</taxon>
    </lineage>
</organism>